<proteinExistence type="predicted"/>
<feature type="non-terminal residue" evidence="1">
    <location>
        <position position="52"/>
    </location>
</feature>
<sequence length="52" mass="5988">MNRPELEAANAELRVEVERLTAKVAHYKNPVHTAEFDQLILDKEKARAERDA</sequence>
<evidence type="ECO:0000313" key="1">
    <source>
        <dbReference type="EMBL" id="KKK90725.1"/>
    </source>
</evidence>
<protein>
    <submittedName>
        <fullName evidence="1">Uncharacterized protein</fullName>
    </submittedName>
</protein>
<comment type="caution">
    <text evidence="1">The sequence shown here is derived from an EMBL/GenBank/DDBJ whole genome shotgun (WGS) entry which is preliminary data.</text>
</comment>
<reference evidence="1" key="1">
    <citation type="journal article" date="2015" name="Nature">
        <title>Complex archaea that bridge the gap between prokaryotes and eukaryotes.</title>
        <authorList>
            <person name="Spang A."/>
            <person name="Saw J.H."/>
            <person name="Jorgensen S.L."/>
            <person name="Zaremba-Niedzwiedzka K."/>
            <person name="Martijn J."/>
            <person name="Lind A.E."/>
            <person name="van Eijk R."/>
            <person name="Schleper C."/>
            <person name="Guy L."/>
            <person name="Ettema T.J."/>
        </authorList>
    </citation>
    <scope>NUCLEOTIDE SEQUENCE</scope>
</reference>
<accession>A0A0F8ZXX9</accession>
<dbReference type="AlphaFoldDB" id="A0A0F8ZXX9"/>
<dbReference type="EMBL" id="LAZR01048969">
    <property type="protein sequence ID" value="KKK90725.1"/>
    <property type="molecule type" value="Genomic_DNA"/>
</dbReference>
<organism evidence="1">
    <name type="scientific">marine sediment metagenome</name>
    <dbReference type="NCBI Taxonomy" id="412755"/>
    <lineage>
        <taxon>unclassified sequences</taxon>
        <taxon>metagenomes</taxon>
        <taxon>ecological metagenomes</taxon>
    </lineage>
</organism>
<name>A0A0F8ZXX9_9ZZZZ</name>
<gene>
    <name evidence="1" type="ORF">LCGC14_2720100</name>
</gene>